<evidence type="ECO:0000256" key="8">
    <source>
        <dbReference type="ARBA" id="ARBA00023136"/>
    </source>
</evidence>
<dbReference type="GO" id="GO:0009401">
    <property type="term" value="P:phosphoenolpyruvate-dependent sugar phosphotransferase system"/>
    <property type="evidence" value="ECO:0007669"/>
    <property type="project" value="UniProtKB-KW"/>
</dbReference>
<dbReference type="AlphaFoldDB" id="A0A0U9HKV3"/>
<dbReference type="Proteomes" id="UP000062160">
    <property type="component" value="Unassembled WGS sequence"/>
</dbReference>
<dbReference type="OrthoDB" id="9815089at2"/>
<dbReference type="PROSITE" id="PS51106">
    <property type="entry name" value="PTS_EIIC_TYPE_4"/>
    <property type="match status" value="1"/>
</dbReference>
<dbReference type="STRING" id="224999.GCA_001485475_02050"/>
<dbReference type="InterPro" id="IPR004700">
    <property type="entry name" value="PTS_IIC_man"/>
</dbReference>
<keyword evidence="5" id="KW-0598">Phosphotransferase system</keyword>
<dbReference type="Pfam" id="PF03609">
    <property type="entry name" value="EII-Sor"/>
    <property type="match status" value="1"/>
</dbReference>
<sequence length="255" mass="27184">MFQALMLALISGLAGLDILVVHIHWHRPLVTGLLVGLVLGDVKAGLIAGATLELAWMGLVPLAGAQPPDPIVGGILGTAFAIITKQPPQTAVAFAIPFAIAAQSIKTLLYTAFSYFAHLADKYAEDGNYKMIERINIGALVFHFLLYAIIVFLPIYFGMDVAKNIVSLIPEKLMNGLAIAGGIMPAVGLATLLKIMLKSEFVPFLILGFICSVYLQLPVLAVALIGVAIAIWEFYIDRNRTQNAGVGGGENDEGI</sequence>
<accession>A0A0U9HKV3</accession>
<feature type="transmembrane region" description="Helical" evidence="9">
    <location>
        <begin position="177"/>
        <end position="197"/>
    </location>
</feature>
<proteinExistence type="predicted"/>
<evidence type="ECO:0000313" key="11">
    <source>
        <dbReference type="Proteomes" id="UP000062160"/>
    </source>
</evidence>
<keyword evidence="2" id="KW-0813">Transport</keyword>
<evidence type="ECO:0000256" key="6">
    <source>
        <dbReference type="ARBA" id="ARBA00022692"/>
    </source>
</evidence>
<gene>
    <name evidence="10" type="ORF">TSYNT_9266</name>
</gene>
<organism evidence="10">
    <name type="scientific">Tepidanaerobacter syntrophicus</name>
    <dbReference type="NCBI Taxonomy" id="224999"/>
    <lineage>
        <taxon>Bacteria</taxon>
        <taxon>Bacillati</taxon>
        <taxon>Bacillota</taxon>
        <taxon>Clostridia</taxon>
        <taxon>Thermosediminibacterales</taxon>
        <taxon>Tepidanaerobacteraceae</taxon>
        <taxon>Tepidanaerobacter</taxon>
    </lineage>
</organism>
<keyword evidence="4" id="KW-0762">Sugar transport</keyword>
<protein>
    <submittedName>
        <fullName evidence="10">PTS system, N-acetylgalactosamine-specific IIC component</fullName>
    </submittedName>
</protein>
<feature type="transmembrane region" description="Helical" evidence="9">
    <location>
        <begin position="94"/>
        <end position="116"/>
    </location>
</feature>
<keyword evidence="6 9" id="KW-0812">Transmembrane</keyword>
<evidence type="ECO:0000256" key="7">
    <source>
        <dbReference type="ARBA" id="ARBA00022989"/>
    </source>
</evidence>
<dbReference type="PANTHER" id="PTHR32502:SF8">
    <property type="entry name" value="N-ACETYLGALACTOSAMINE PERMEASE IIC COMPONENT 1"/>
    <property type="match status" value="1"/>
</dbReference>
<evidence type="ECO:0000256" key="3">
    <source>
        <dbReference type="ARBA" id="ARBA00022475"/>
    </source>
</evidence>
<dbReference type="RefSeq" id="WP_059033726.1">
    <property type="nucleotide sequence ID" value="NZ_BSDN01000007.1"/>
</dbReference>
<dbReference type="EMBL" id="DF977003">
    <property type="protein sequence ID" value="GAQ26012.1"/>
    <property type="molecule type" value="Genomic_DNA"/>
</dbReference>
<evidence type="ECO:0000256" key="4">
    <source>
        <dbReference type="ARBA" id="ARBA00022597"/>
    </source>
</evidence>
<reference evidence="10" key="1">
    <citation type="journal article" date="2016" name="Genome Announc.">
        <title>Draft Genome Sequence of the Syntrophic Lactate-Degrading Bacterium Tepidanaerobacter syntrophicus JLT.</title>
        <authorList>
            <person name="Matsuura N."/>
            <person name="Ohashi A."/>
            <person name="Tourlousse D.M."/>
            <person name="Sekiguchi Y."/>
        </authorList>
    </citation>
    <scope>NUCLEOTIDE SEQUENCE [LARGE SCALE GENOMIC DNA]</scope>
    <source>
        <strain evidence="10">JL</strain>
    </source>
</reference>
<feature type="transmembrane region" description="Helical" evidence="9">
    <location>
        <begin position="137"/>
        <end position="157"/>
    </location>
</feature>
<keyword evidence="11" id="KW-1185">Reference proteome</keyword>
<dbReference type="InterPro" id="IPR047835">
    <property type="entry name" value="PTS_IIC_GalNAc_AgaW-like"/>
</dbReference>
<feature type="transmembrane region" description="Helical" evidence="9">
    <location>
        <begin position="6"/>
        <end position="25"/>
    </location>
</feature>
<evidence type="ECO:0000256" key="1">
    <source>
        <dbReference type="ARBA" id="ARBA00004651"/>
    </source>
</evidence>
<keyword evidence="8 9" id="KW-0472">Membrane</keyword>
<evidence type="ECO:0000256" key="9">
    <source>
        <dbReference type="SAM" id="Phobius"/>
    </source>
</evidence>
<name>A0A0U9HKV3_9FIRM</name>
<keyword evidence="7 9" id="KW-1133">Transmembrane helix</keyword>
<dbReference type="InterPro" id="IPR050303">
    <property type="entry name" value="GatZ_KbaZ_carbometab"/>
</dbReference>
<feature type="transmembrane region" description="Helical" evidence="9">
    <location>
        <begin position="204"/>
        <end position="232"/>
    </location>
</feature>
<dbReference type="NCBIfam" id="NF040757">
    <property type="entry name" value="AgaW"/>
    <property type="match status" value="1"/>
</dbReference>
<dbReference type="PANTHER" id="PTHR32502">
    <property type="entry name" value="N-ACETYLGALACTOSAMINE PERMEASE II COMPONENT-RELATED"/>
    <property type="match status" value="1"/>
</dbReference>
<feature type="transmembrane region" description="Helical" evidence="9">
    <location>
        <begin position="32"/>
        <end position="52"/>
    </location>
</feature>
<comment type="subcellular location">
    <subcellularLocation>
        <location evidence="1">Cell membrane</location>
        <topology evidence="1">Multi-pass membrane protein</topology>
    </subcellularLocation>
</comment>
<dbReference type="GO" id="GO:0005886">
    <property type="term" value="C:plasma membrane"/>
    <property type="evidence" value="ECO:0007669"/>
    <property type="project" value="UniProtKB-SubCell"/>
</dbReference>
<evidence type="ECO:0000256" key="5">
    <source>
        <dbReference type="ARBA" id="ARBA00022683"/>
    </source>
</evidence>
<evidence type="ECO:0000256" key="2">
    <source>
        <dbReference type="ARBA" id="ARBA00022448"/>
    </source>
</evidence>
<keyword evidence="3" id="KW-1003">Cell membrane</keyword>
<evidence type="ECO:0000313" key="10">
    <source>
        <dbReference type="EMBL" id="GAQ26012.1"/>
    </source>
</evidence>